<feature type="region of interest" description="Disordered" evidence="1">
    <location>
        <begin position="45"/>
        <end position="86"/>
    </location>
</feature>
<reference evidence="2 3" key="1">
    <citation type="submission" date="2015-01" db="EMBL/GenBank/DDBJ databases">
        <title>Genome of allotetraploid Gossypium barbadense reveals genomic plasticity and fiber elongation in cotton evolution.</title>
        <authorList>
            <person name="Chen X."/>
            <person name="Liu X."/>
            <person name="Zhao B."/>
            <person name="Zheng H."/>
            <person name="Hu Y."/>
            <person name="Lu G."/>
            <person name="Yang C."/>
            <person name="Chen J."/>
            <person name="Shan C."/>
            <person name="Zhang L."/>
            <person name="Zhou Y."/>
            <person name="Wang L."/>
            <person name="Guo W."/>
            <person name="Bai Y."/>
            <person name="Ruan J."/>
            <person name="Shangguan X."/>
            <person name="Mao Y."/>
            <person name="Jiang J."/>
            <person name="Zhu Y."/>
            <person name="Lei J."/>
            <person name="Kang H."/>
            <person name="Chen S."/>
            <person name="He X."/>
            <person name="Wang R."/>
            <person name="Wang Y."/>
            <person name="Chen J."/>
            <person name="Wang L."/>
            <person name="Yu S."/>
            <person name="Wang B."/>
            <person name="Wei J."/>
            <person name="Song S."/>
            <person name="Lu X."/>
            <person name="Gao Z."/>
            <person name="Gu W."/>
            <person name="Deng X."/>
            <person name="Ma D."/>
            <person name="Wang S."/>
            <person name="Liang W."/>
            <person name="Fang L."/>
            <person name="Cai C."/>
            <person name="Zhu X."/>
            <person name="Zhou B."/>
            <person name="Zhang Y."/>
            <person name="Chen Z."/>
            <person name="Xu S."/>
            <person name="Zhu R."/>
            <person name="Wang S."/>
            <person name="Zhang T."/>
            <person name="Zhao G."/>
        </authorList>
    </citation>
    <scope>NUCLEOTIDE SEQUENCE [LARGE SCALE GENOMIC DNA]</scope>
    <source>
        <strain evidence="3">cv. Xinhai21</strain>
        <tissue evidence="2">Leaf</tissue>
    </source>
</reference>
<evidence type="ECO:0000313" key="3">
    <source>
        <dbReference type="Proteomes" id="UP000239757"/>
    </source>
</evidence>
<feature type="region of interest" description="Disordered" evidence="1">
    <location>
        <begin position="1"/>
        <end position="22"/>
    </location>
</feature>
<gene>
    <name evidence="2" type="ORF">GOBAR_AA18196</name>
</gene>
<dbReference type="AlphaFoldDB" id="A0A2P5XGJ2"/>
<evidence type="ECO:0000313" key="2">
    <source>
        <dbReference type="EMBL" id="PPS02466.1"/>
    </source>
</evidence>
<proteinExistence type="predicted"/>
<feature type="compositionally biased region" description="Basic and acidic residues" evidence="1">
    <location>
        <begin position="1"/>
        <end position="11"/>
    </location>
</feature>
<dbReference type="EMBL" id="KZ664921">
    <property type="protein sequence ID" value="PPS02466.1"/>
    <property type="molecule type" value="Genomic_DNA"/>
</dbReference>
<evidence type="ECO:0000256" key="1">
    <source>
        <dbReference type="SAM" id="MobiDB-lite"/>
    </source>
</evidence>
<organism evidence="2 3">
    <name type="scientific">Gossypium barbadense</name>
    <name type="common">Sea Island cotton</name>
    <name type="synonym">Hibiscus barbadensis</name>
    <dbReference type="NCBI Taxonomy" id="3634"/>
    <lineage>
        <taxon>Eukaryota</taxon>
        <taxon>Viridiplantae</taxon>
        <taxon>Streptophyta</taxon>
        <taxon>Embryophyta</taxon>
        <taxon>Tracheophyta</taxon>
        <taxon>Spermatophyta</taxon>
        <taxon>Magnoliopsida</taxon>
        <taxon>eudicotyledons</taxon>
        <taxon>Gunneridae</taxon>
        <taxon>Pentapetalae</taxon>
        <taxon>rosids</taxon>
        <taxon>malvids</taxon>
        <taxon>Malvales</taxon>
        <taxon>Malvaceae</taxon>
        <taxon>Malvoideae</taxon>
        <taxon>Gossypium</taxon>
    </lineage>
</organism>
<name>A0A2P5XGJ2_GOSBA</name>
<protein>
    <submittedName>
        <fullName evidence="2">Uncharacterized protein</fullName>
    </submittedName>
</protein>
<sequence length="86" mass="9344">MVVDRKWDGGGDRQFTMGGTGEGKATVVHERWAAARGGVATRCKAKKGESRWHGEGAAMGRKVKGRKRDDRGWPELQGVGVDDDYG</sequence>
<dbReference type="Proteomes" id="UP000239757">
    <property type="component" value="Unassembled WGS sequence"/>
</dbReference>
<accession>A0A2P5XGJ2</accession>